<feature type="domain" description="Zn(2)-C6 fungal-type" evidence="3">
    <location>
        <begin position="543"/>
        <end position="577"/>
    </location>
</feature>
<feature type="compositionally biased region" description="Basic and acidic residues" evidence="2">
    <location>
        <begin position="58"/>
        <end position="69"/>
    </location>
</feature>
<feature type="compositionally biased region" description="Polar residues" evidence="2">
    <location>
        <begin position="72"/>
        <end position="93"/>
    </location>
</feature>
<gene>
    <name evidence="4" type="ORF">GTA08_BOTSDO00437</name>
</gene>
<keyword evidence="1" id="KW-0539">Nucleus</keyword>
<feature type="region of interest" description="Disordered" evidence="2">
    <location>
        <begin position="1"/>
        <end position="321"/>
    </location>
</feature>
<name>A0A8H4J8P2_9PEZI</name>
<feature type="compositionally biased region" description="Low complexity" evidence="2">
    <location>
        <begin position="598"/>
        <end position="609"/>
    </location>
</feature>
<feature type="compositionally biased region" description="Basic and acidic residues" evidence="2">
    <location>
        <begin position="277"/>
        <end position="291"/>
    </location>
</feature>
<evidence type="ECO:0000256" key="2">
    <source>
        <dbReference type="SAM" id="MobiDB-lite"/>
    </source>
</evidence>
<feature type="region of interest" description="Disordered" evidence="2">
    <location>
        <begin position="372"/>
        <end position="391"/>
    </location>
</feature>
<dbReference type="EMBL" id="WWBZ02000001">
    <property type="protein sequence ID" value="KAF4314609.1"/>
    <property type="molecule type" value="Genomic_DNA"/>
</dbReference>
<evidence type="ECO:0000313" key="5">
    <source>
        <dbReference type="Proteomes" id="UP000572817"/>
    </source>
</evidence>
<feature type="compositionally biased region" description="Acidic residues" evidence="2">
    <location>
        <begin position="373"/>
        <end position="383"/>
    </location>
</feature>
<dbReference type="GO" id="GO:0000981">
    <property type="term" value="F:DNA-binding transcription factor activity, RNA polymerase II-specific"/>
    <property type="evidence" value="ECO:0007669"/>
    <property type="project" value="InterPro"/>
</dbReference>
<feature type="compositionally biased region" description="Polar residues" evidence="2">
    <location>
        <begin position="223"/>
        <end position="237"/>
    </location>
</feature>
<feature type="compositionally biased region" description="Polar residues" evidence="2">
    <location>
        <begin position="180"/>
        <end position="190"/>
    </location>
</feature>
<evidence type="ECO:0000313" key="4">
    <source>
        <dbReference type="EMBL" id="KAF4314609.1"/>
    </source>
</evidence>
<dbReference type="CDD" id="cd00067">
    <property type="entry name" value="GAL4"/>
    <property type="match status" value="1"/>
</dbReference>
<dbReference type="GO" id="GO:0008270">
    <property type="term" value="F:zinc ion binding"/>
    <property type="evidence" value="ECO:0007669"/>
    <property type="project" value="InterPro"/>
</dbReference>
<dbReference type="AlphaFoldDB" id="A0A8H4J8P2"/>
<dbReference type="PROSITE" id="PS50048">
    <property type="entry name" value="ZN2_CY6_FUNGAL_2"/>
    <property type="match status" value="1"/>
</dbReference>
<feature type="compositionally biased region" description="Polar residues" evidence="2">
    <location>
        <begin position="1"/>
        <end position="14"/>
    </location>
</feature>
<feature type="compositionally biased region" description="Basic and acidic residues" evidence="2">
    <location>
        <begin position="245"/>
        <end position="259"/>
    </location>
</feature>
<dbReference type="Gene3D" id="4.10.240.10">
    <property type="entry name" value="Zn(2)-C6 fungal-type DNA-binding domain"/>
    <property type="match status" value="1"/>
</dbReference>
<protein>
    <recommendedName>
        <fullName evidence="3">Zn(2)-C6 fungal-type domain-containing protein</fullName>
    </recommendedName>
</protein>
<sequence>MADPNSTHPSSQMESMPPDLEMRFSTEYSIDETQSDSSMRDAHESAQGLPPSGLPFTPHEDWQYHDADGSARNGTQESTESGPSQVNIFQGNSMFGGDDTGVDVPETPPLTQYGAVHHGSQTDIGLPMASSANEPKSQQNSFQVDHTGPSRNEDGNDYFGSSHGLPPYPYLDPVLDPTLGTQVSGPQTPQEYDGSVEDNEDSQSPEPAVRRGKQRGPFLGPSRSLSGSPERNSNRSESPGFETDYYAHQKYDLRDREKGPMTTHLDYDQSGNYDPAEEWKKVKRSESDEAKSRKRRSGQSVQEDLDENGQPRPKKPKPFSLSYARHVGASLIYTIRFKSDAGRQLLGRYHGQDNWPDESWNVLSDEYIAQNVVEDEGDDDDADSSGRKRKLLRPRKRHVRYHSPCDDDLHPIADPLGKESDLRHHPAARGCVKCRAEGKRCSLLKSGNTWPCNGCIEAFGDADVVNCDLIVRPKRNTACENCLDEDKPCSYEDADTDHSQACQKCQEKNLTCIAGPDMASLPKRITYTPPPGMKYIPYRPFISCTVCRQVKKTCSLKSKSDQPPCRACTKAGIPCTFERLIPTNAGKQKAAVAERNVSPTASSSSATPSGSNFGCAGRVTNVTSGSSHAGGSDTGPVQFSSSSGAYMHNGVLIRDSKAPANPPPRKRDSGIAGMDWRPNNPYGEGSSSSMSKSNSANITTFNSGANTATEARRKAARRRSANATRMRDRVNHINPVSTMKHSPSKTKDYQPPSPTTRAAYHIPPRPEDRMDMTDTKGRQGYFREVVTALPHPVTFQTRLDPSLPAGCRFCANPRFALRGLGYKKAAVIVWDDGRGYTEIADGHREMGVRPPSMCRACVMRRVDIISCVDHKVESLVPALMGREDRDRRRAEVESRMWEKRPMADDAWCSVCAEPAFWRCCADQPVDDEDEGGLGLVDWRKDKQGCGLYFCDECKAGWEIVEKDFQELLEQRMATEMGVKKCRADAPFLLEDGLLMKSLMVDMAAAN</sequence>
<reference evidence="4" key="1">
    <citation type="submission" date="2020-04" db="EMBL/GenBank/DDBJ databases">
        <title>Genome Assembly and Annotation of Botryosphaeria dothidea sdau 11-99, a Latent Pathogen of Apple Fruit Ring Rot in China.</title>
        <authorList>
            <person name="Yu C."/>
            <person name="Diao Y."/>
            <person name="Lu Q."/>
            <person name="Zhao J."/>
            <person name="Cui S."/>
            <person name="Peng C."/>
            <person name="He B."/>
            <person name="Liu H."/>
        </authorList>
    </citation>
    <scope>NUCLEOTIDE SEQUENCE [LARGE SCALE GENOMIC DNA]</scope>
    <source>
        <strain evidence="4">Sdau11-99</strain>
    </source>
</reference>
<feature type="region of interest" description="Disordered" evidence="2">
    <location>
        <begin position="591"/>
        <end position="771"/>
    </location>
</feature>
<dbReference type="SUPFAM" id="SSF57701">
    <property type="entry name" value="Zn2/Cys6 DNA-binding domain"/>
    <property type="match status" value="1"/>
</dbReference>
<feature type="compositionally biased region" description="Low complexity" evidence="2">
    <location>
        <begin position="686"/>
        <end position="695"/>
    </location>
</feature>
<keyword evidence="5" id="KW-1185">Reference proteome</keyword>
<dbReference type="PROSITE" id="PS00463">
    <property type="entry name" value="ZN2_CY6_FUNGAL_1"/>
    <property type="match status" value="1"/>
</dbReference>
<feature type="compositionally biased region" description="Polar residues" evidence="2">
    <location>
        <begin position="620"/>
        <end position="644"/>
    </location>
</feature>
<feature type="compositionally biased region" description="Polar residues" evidence="2">
    <location>
        <begin position="130"/>
        <end position="144"/>
    </location>
</feature>
<proteinExistence type="predicted"/>
<organism evidence="4 5">
    <name type="scientific">Botryosphaeria dothidea</name>
    <dbReference type="NCBI Taxonomy" id="55169"/>
    <lineage>
        <taxon>Eukaryota</taxon>
        <taxon>Fungi</taxon>
        <taxon>Dikarya</taxon>
        <taxon>Ascomycota</taxon>
        <taxon>Pezizomycotina</taxon>
        <taxon>Dothideomycetes</taxon>
        <taxon>Dothideomycetes incertae sedis</taxon>
        <taxon>Botryosphaeriales</taxon>
        <taxon>Botryosphaeriaceae</taxon>
        <taxon>Botryosphaeria</taxon>
    </lineage>
</organism>
<feature type="compositionally biased region" description="Acidic residues" evidence="2">
    <location>
        <begin position="194"/>
        <end position="203"/>
    </location>
</feature>
<evidence type="ECO:0000256" key="1">
    <source>
        <dbReference type="ARBA" id="ARBA00023242"/>
    </source>
</evidence>
<dbReference type="Proteomes" id="UP000572817">
    <property type="component" value="Unassembled WGS sequence"/>
</dbReference>
<dbReference type="OrthoDB" id="5303703at2759"/>
<comment type="caution">
    <text evidence="4">The sequence shown here is derived from an EMBL/GenBank/DDBJ whole genome shotgun (WGS) entry which is preliminary data.</text>
</comment>
<evidence type="ECO:0000259" key="3">
    <source>
        <dbReference type="PROSITE" id="PS50048"/>
    </source>
</evidence>
<accession>A0A8H4J8P2</accession>
<dbReference type="InterPro" id="IPR036864">
    <property type="entry name" value="Zn2-C6_fun-type_DNA-bd_sf"/>
</dbReference>
<dbReference type="InterPro" id="IPR001138">
    <property type="entry name" value="Zn2Cys6_DnaBD"/>
</dbReference>